<dbReference type="PROSITE" id="PS50865">
    <property type="entry name" value="ZF_MYND_2"/>
    <property type="match status" value="1"/>
</dbReference>
<dbReference type="SUPFAM" id="SSF48452">
    <property type="entry name" value="TPR-like"/>
    <property type="match status" value="1"/>
</dbReference>
<gene>
    <name evidence="6" type="ORF">PECAL_1P13200</name>
</gene>
<feature type="domain" description="MYND-type" evidence="5">
    <location>
        <begin position="6"/>
        <end position="47"/>
    </location>
</feature>
<keyword evidence="1" id="KW-0479">Metal-binding</keyword>
<dbReference type="InterPro" id="IPR013083">
    <property type="entry name" value="Znf_RING/FYVE/PHD"/>
</dbReference>
<dbReference type="Pfam" id="PF13374">
    <property type="entry name" value="TPR_10"/>
    <property type="match status" value="2"/>
</dbReference>
<dbReference type="AlphaFoldDB" id="A0A8J2WQM7"/>
<organism evidence="6 7">
    <name type="scientific">Pelagomonas calceolata</name>
    <dbReference type="NCBI Taxonomy" id="35677"/>
    <lineage>
        <taxon>Eukaryota</taxon>
        <taxon>Sar</taxon>
        <taxon>Stramenopiles</taxon>
        <taxon>Ochrophyta</taxon>
        <taxon>Pelagophyceae</taxon>
        <taxon>Pelagomonadales</taxon>
        <taxon>Pelagomonadaceae</taxon>
        <taxon>Pelagomonas</taxon>
    </lineage>
</organism>
<dbReference type="InterPro" id="IPR011990">
    <property type="entry name" value="TPR-like_helical_dom_sf"/>
</dbReference>
<dbReference type="OrthoDB" id="5986190at2759"/>
<dbReference type="Pfam" id="PF12906">
    <property type="entry name" value="RINGv"/>
    <property type="match status" value="1"/>
</dbReference>
<sequence length="384" mass="42540">MILTQCAVCATELGLSLGKKCGRCSTRYCGAACQVQHWKEGGHDQLCRKIKKAGGAEQYNANQKYTNAVAAAAEACAEDTKGQTCYICTQALHWKTKEGLVRMCACRGTAGFAHVSCLAEQAKILVAEAVENNLGAKTKNARWHRWYTCSLCEQHYHGVVYCALGWACWKTYVGRPETDSFRQCAMSVLGSGLSDADHLEDALSVREAELAMRRRLGDRESNILAVQSNLAATYRSLGRFEEALQMKRDGYTGHLNLYGTEHRETLIEANNYAASLLDLQRFAEAKTLLRKTMPVSRRVLGESDDTTLHMRLTYAMALYKDSTATLDDLNEAVNTLEEIERIARRVFGGAHPDVANIEKVLQDARAVLRARETGLAEALADMRV</sequence>
<dbReference type="Gene3D" id="6.10.140.2220">
    <property type="match status" value="1"/>
</dbReference>
<dbReference type="Gene3D" id="3.30.40.10">
    <property type="entry name" value="Zinc/RING finger domain, C3HC4 (zinc finger)"/>
    <property type="match status" value="1"/>
</dbReference>
<dbReference type="PANTHER" id="PTHR46082:SF6">
    <property type="entry name" value="AAA+ ATPASE DOMAIN-CONTAINING PROTEIN-RELATED"/>
    <property type="match status" value="1"/>
</dbReference>
<reference evidence="6" key="1">
    <citation type="submission" date="2021-11" db="EMBL/GenBank/DDBJ databases">
        <authorList>
            <consortium name="Genoscope - CEA"/>
            <person name="William W."/>
        </authorList>
    </citation>
    <scope>NUCLEOTIDE SEQUENCE</scope>
</reference>
<keyword evidence="2 4" id="KW-0863">Zinc-finger</keyword>
<dbReference type="InterPro" id="IPR011016">
    <property type="entry name" value="Znf_RING-CH"/>
</dbReference>
<proteinExistence type="predicted"/>
<name>A0A8J2WQM7_9STRA</name>
<dbReference type="Gene3D" id="1.25.40.10">
    <property type="entry name" value="Tetratricopeptide repeat domain"/>
    <property type="match status" value="1"/>
</dbReference>
<dbReference type="PANTHER" id="PTHR46082">
    <property type="entry name" value="ATP/GTP-BINDING PROTEIN-RELATED"/>
    <property type="match status" value="1"/>
</dbReference>
<keyword evidence="3" id="KW-0862">Zinc</keyword>
<dbReference type="GO" id="GO:0008270">
    <property type="term" value="F:zinc ion binding"/>
    <property type="evidence" value="ECO:0007669"/>
    <property type="project" value="UniProtKB-KW"/>
</dbReference>
<evidence type="ECO:0000256" key="2">
    <source>
        <dbReference type="ARBA" id="ARBA00022771"/>
    </source>
</evidence>
<dbReference type="Proteomes" id="UP000789595">
    <property type="component" value="Unassembled WGS sequence"/>
</dbReference>
<evidence type="ECO:0000313" key="7">
    <source>
        <dbReference type="Proteomes" id="UP000789595"/>
    </source>
</evidence>
<accession>A0A8J2WQM7</accession>
<protein>
    <recommendedName>
        <fullName evidence="5">MYND-type domain-containing protein</fullName>
    </recommendedName>
</protein>
<keyword evidence="7" id="KW-1185">Reference proteome</keyword>
<dbReference type="Pfam" id="PF01753">
    <property type="entry name" value="zf-MYND"/>
    <property type="match status" value="1"/>
</dbReference>
<dbReference type="SUPFAM" id="SSF144232">
    <property type="entry name" value="HIT/MYND zinc finger-like"/>
    <property type="match status" value="1"/>
</dbReference>
<dbReference type="EMBL" id="CAKKNE010000001">
    <property type="protein sequence ID" value="CAH0364927.1"/>
    <property type="molecule type" value="Genomic_DNA"/>
</dbReference>
<comment type="caution">
    <text evidence="6">The sequence shown here is derived from an EMBL/GenBank/DDBJ whole genome shotgun (WGS) entry which is preliminary data.</text>
</comment>
<evidence type="ECO:0000256" key="3">
    <source>
        <dbReference type="ARBA" id="ARBA00022833"/>
    </source>
</evidence>
<dbReference type="InterPro" id="IPR002893">
    <property type="entry name" value="Znf_MYND"/>
</dbReference>
<evidence type="ECO:0000259" key="5">
    <source>
        <dbReference type="PROSITE" id="PS50865"/>
    </source>
</evidence>
<evidence type="ECO:0000256" key="1">
    <source>
        <dbReference type="ARBA" id="ARBA00022723"/>
    </source>
</evidence>
<dbReference type="InterPro" id="IPR053137">
    <property type="entry name" value="NLR-like"/>
</dbReference>
<evidence type="ECO:0000256" key="4">
    <source>
        <dbReference type="PROSITE-ProRule" id="PRU00134"/>
    </source>
</evidence>
<evidence type="ECO:0000313" key="6">
    <source>
        <dbReference type="EMBL" id="CAH0364927.1"/>
    </source>
</evidence>